<name>X0XEI9_9ZZZZ</name>
<gene>
    <name evidence="1" type="ORF">S01H1_70470</name>
</gene>
<comment type="caution">
    <text evidence="1">The sequence shown here is derived from an EMBL/GenBank/DDBJ whole genome shotgun (WGS) entry which is preliminary data.</text>
</comment>
<dbReference type="Pfam" id="PF13450">
    <property type="entry name" value="NAD_binding_8"/>
    <property type="match status" value="1"/>
</dbReference>
<dbReference type="PANTHER" id="PTHR43734:SF1">
    <property type="entry name" value="PHYTOENE DESATURASE"/>
    <property type="match status" value="1"/>
</dbReference>
<dbReference type="Gene3D" id="3.50.50.60">
    <property type="entry name" value="FAD/NAD(P)-binding domain"/>
    <property type="match status" value="1"/>
</dbReference>
<dbReference type="PRINTS" id="PR00419">
    <property type="entry name" value="ADXRDTASE"/>
</dbReference>
<dbReference type="PROSITE" id="PS51257">
    <property type="entry name" value="PROKAR_LIPOPROTEIN"/>
    <property type="match status" value="1"/>
</dbReference>
<sequence>MATPKYDAIVVGAGPGGCACAALLQKWGMKTLLLDKNDRVGGKSLNMNKDGHTYELWPVLATPMLNTKFEEVATEL</sequence>
<dbReference type="AlphaFoldDB" id="X0XEI9"/>
<protein>
    <submittedName>
        <fullName evidence="1">Uncharacterized protein</fullName>
    </submittedName>
</protein>
<dbReference type="EMBL" id="BARS01046869">
    <property type="protein sequence ID" value="GAG33827.1"/>
    <property type="molecule type" value="Genomic_DNA"/>
</dbReference>
<organism evidence="1">
    <name type="scientific">marine sediment metagenome</name>
    <dbReference type="NCBI Taxonomy" id="412755"/>
    <lineage>
        <taxon>unclassified sequences</taxon>
        <taxon>metagenomes</taxon>
        <taxon>ecological metagenomes</taxon>
    </lineage>
</organism>
<feature type="non-terminal residue" evidence="1">
    <location>
        <position position="76"/>
    </location>
</feature>
<reference evidence="1" key="1">
    <citation type="journal article" date="2014" name="Front. Microbiol.">
        <title>High frequency of phylogenetically diverse reductive dehalogenase-homologous genes in deep subseafloor sedimentary metagenomes.</title>
        <authorList>
            <person name="Kawai M."/>
            <person name="Futagami T."/>
            <person name="Toyoda A."/>
            <person name="Takaki Y."/>
            <person name="Nishi S."/>
            <person name="Hori S."/>
            <person name="Arai W."/>
            <person name="Tsubouchi T."/>
            <person name="Morono Y."/>
            <person name="Uchiyama I."/>
            <person name="Ito T."/>
            <person name="Fujiyama A."/>
            <person name="Inagaki F."/>
            <person name="Takami H."/>
        </authorList>
    </citation>
    <scope>NUCLEOTIDE SEQUENCE</scope>
    <source>
        <strain evidence="1">Expedition CK06-06</strain>
    </source>
</reference>
<proteinExistence type="predicted"/>
<dbReference type="PANTHER" id="PTHR43734">
    <property type="entry name" value="PHYTOENE DESATURASE"/>
    <property type="match status" value="1"/>
</dbReference>
<dbReference type="SUPFAM" id="SSF51905">
    <property type="entry name" value="FAD/NAD(P)-binding domain"/>
    <property type="match status" value="1"/>
</dbReference>
<dbReference type="InterPro" id="IPR036188">
    <property type="entry name" value="FAD/NAD-bd_sf"/>
</dbReference>
<evidence type="ECO:0000313" key="1">
    <source>
        <dbReference type="EMBL" id="GAG33827.1"/>
    </source>
</evidence>
<accession>X0XEI9</accession>